<protein>
    <submittedName>
        <fullName evidence="1">Uncharacterized protein</fullName>
    </submittedName>
</protein>
<proteinExistence type="predicted"/>
<evidence type="ECO:0000313" key="2">
    <source>
        <dbReference type="Proteomes" id="UP000799754"/>
    </source>
</evidence>
<dbReference type="Proteomes" id="UP000799754">
    <property type="component" value="Unassembled WGS sequence"/>
</dbReference>
<accession>A0ACB6RYT6</accession>
<feature type="non-terminal residue" evidence="1">
    <location>
        <position position="133"/>
    </location>
</feature>
<reference evidence="1" key="1">
    <citation type="journal article" date="2020" name="Stud. Mycol.">
        <title>101 Dothideomycetes genomes: a test case for predicting lifestyles and emergence of pathogens.</title>
        <authorList>
            <person name="Haridas S."/>
            <person name="Albert R."/>
            <person name="Binder M."/>
            <person name="Bloem J."/>
            <person name="Labutti K."/>
            <person name="Salamov A."/>
            <person name="Andreopoulos B."/>
            <person name="Baker S."/>
            <person name="Barry K."/>
            <person name="Bills G."/>
            <person name="Bluhm B."/>
            <person name="Cannon C."/>
            <person name="Castanera R."/>
            <person name="Culley D."/>
            <person name="Daum C."/>
            <person name="Ezra D."/>
            <person name="Gonzalez J."/>
            <person name="Henrissat B."/>
            <person name="Kuo A."/>
            <person name="Liang C."/>
            <person name="Lipzen A."/>
            <person name="Lutzoni F."/>
            <person name="Magnuson J."/>
            <person name="Mondo S."/>
            <person name="Nolan M."/>
            <person name="Ohm R."/>
            <person name="Pangilinan J."/>
            <person name="Park H.-J."/>
            <person name="Ramirez L."/>
            <person name="Alfaro M."/>
            <person name="Sun H."/>
            <person name="Tritt A."/>
            <person name="Yoshinaga Y."/>
            <person name="Zwiers L.-H."/>
            <person name="Turgeon B."/>
            <person name="Goodwin S."/>
            <person name="Spatafora J."/>
            <person name="Crous P."/>
            <person name="Grigoriev I."/>
        </authorList>
    </citation>
    <scope>NUCLEOTIDE SEQUENCE</scope>
    <source>
        <strain evidence="1">CBS 525.71</strain>
    </source>
</reference>
<keyword evidence="2" id="KW-1185">Reference proteome</keyword>
<gene>
    <name evidence="1" type="ORF">BU25DRAFT_309307</name>
</gene>
<name>A0ACB6RYT6_9PLEO</name>
<dbReference type="EMBL" id="MU006718">
    <property type="protein sequence ID" value="KAF2627200.1"/>
    <property type="molecule type" value="Genomic_DNA"/>
</dbReference>
<comment type="caution">
    <text evidence="1">The sequence shown here is derived from an EMBL/GenBank/DDBJ whole genome shotgun (WGS) entry which is preliminary data.</text>
</comment>
<organism evidence="1 2">
    <name type="scientific">Macroventuria anomochaeta</name>
    <dbReference type="NCBI Taxonomy" id="301207"/>
    <lineage>
        <taxon>Eukaryota</taxon>
        <taxon>Fungi</taxon>
        <taxon>Dikarya</taxon>
        <taxon>Ascomycota</taxon>
        <taxon>Pezizomycotina</taxon>
        <taxon>Dothideomycetes</taxon>
        <taxon>Pleosporomycetidae</taxon>
        <taxon>Pleosporales</taxon>
        <taxon>Pleosporineae</taxon>
        <taxon>Didymellaceae</taxon>
        <taxon>Macroventuria</taxon>
    </lineage>
</organism>
<feature type="non-terminal residue" evidence="1">
    <location>
        <position position="1"/>
    </location>
</feature>
<sequence>CIEKHQVCRARPRLYHPTRLVELLGGNSLRLVHRSHSVRLDEPYVTLSHRWGLDETSRTTLSNLEQRLLSFPAEELSPTMRDAITVVRGLGYHFLWIDALCIIQDSDEDWLHEASEMSFVYNNAVLTLAAANS</sequence>
<evidence type="ECO:0000313" key="1">
    <source>
        <dbReference type="EMBL" id="KAF2627200.1"/>
    </source>
</evidence>